<dbReference type="InterPro" id="IPR010559">
    <property type="entry name" value="Sig_transdc_His_kin_internal"/>
</dbReference>
<keyword evidence="4" id="KW-0808">Transferase</keyword>
<dbReference type="AlphaFoldDB" id="A0A7H0VD74"/>
<dbReference type="Gene3D" id="3.30.565.10">
    <property type="entry name" value="Histidine kinase-like ATPase, C-terminal domain"/>
    <property type="match status" value="1"/>
</dbReference>
<evidence type="ECO:0000256" key="2">
    <source>
        <dbReference type="SAM" id="Phobius"/>
    </source>
</evidence>
<dbReference type="Proteomes" id="UP000516305">
    <property type="component" value="Chromosome"/>
</dbReference>
<feature type="coiled-coil region" evidence="1">
    <location>
        <begin position="132"/>
        <end position="159"/>
    </location>
</feature>
<gene>
    <name evidence="4" type="ORF">H4K34_15015</name>
</gene>
<dbReference type="GO" id="GO:0000155">
    <property type="term" value="F:phosphorelay sensor kinase activity"/>
    <property type="evidence" value="ECO:0007669"/>
    <property type="project" value="InterPro"/>
</dbReference>
<keyword evidence="2" id="KW-1133">Transmembrane helix</keyword>
<evidence type="ECO:0000259" key="3">
    <source>
        <dbReference type="Pfam" id="PF06580"/>
    </source>
</evidence>
<dbReference type="GO" id="GO:0016020">
    <property type="term" value="C:membrane"/>
    <property type="evidence" value="ECO:0007669"/>
    <property type="project" value="InterPro"/>
</dbReference>
<dbReference type="EMBL" id="CP060139">
    <property type="protein sequence ID" value="QNR23672.1"/>
    <property type="molecule type" value="Genomic_DNA"/>
</dbReference>
<dbReference type="PANTHER" id="PTHR34220">
    <property type="entry name" value="SENSOR HISTIDINE KINASE YPDA"/>
    <property type="match status" value="1"/>
</dbReference>
<feature type="transmembrane region" description="Helical" evidence="2">
    <location>
        <begin position="44"/>
        <end position="62"/>
    </location>
</feature>
<keyword evidence="4" id="KW-0418">Kinase</keyword>
<evidence type="ECO:0000256" key="1">
    <source>
        <dbReference type="SAM" id="Coils"/>
    </source>
</evidence>
<keyword evidence="2" id="KW-0812">Transmembrane</keyword>
<sequence>MQFRNHKRSWELIFQIALHAMVFVFYAFDREGWKNESQVKTHEVFFFLNYALTAAIINYILLPKLLYRKKYLGFSLALIALLALVMAVEEGILEQIFFPDTRGTHFPGIFRTLTDLLPTITILTGFKFAWDALTKQRELEELQNLIKESELQFLKSQINPHFLFNNLNNIYALALEKSNKTATVLLKLSGVMRYMLYEAQAQYVPLSREVEQVENFIELSEMQMEERGKLSWSKELASDQYRIAPLILSVFVENAFKHSLASLSEAIDIAISLRLSPEGDLQFSCCNNFGELSNTEDLKGGIGLQNVQKRLELLYPDQHELKIRESAGTYCVDLKLKLSAQS</sequence>
<protein>
    <submittedName>
        <fullName evidence="4">Histidine kinase</fullName>
    </submittedName>
</protein>
<evidence type="ECO:0000313" key="5">
    <source>
        <dbReference type="Proteomes" id="UP000516305"/>
    </source>
</evidence>
<feature type="domain" description="Signal transduction histidine kinase internal region" evidence="3">
    <location>
        <begin position="149"/>
        <end position="227"/>
    </location>
</feature>
<organism evidence="4 5">
    <name type="scientific">Croceimicrobium hydrocarbonivorans</name>
    <dbReference type="NCBI Taxonomy" id="2761580"/>
    <lineage>
        <taxon>Bacteria</taxon>
        <taxon>Pseudomonadati</taxon>
        <taxon>Bacteroidota</taxon>
        <taxon>Flavobacteriia</taxon>
        <taxon>Flavobacteriales</taxon>
        <taxon>Owenweeksiaceae</taxon>
        <taxon>Croceimicrobium</taxon>
    </lineage>
</organism>
<evidence type="ECO:0000313" key="4">
    <source>
        <dbReference type="EMBL" id="QNR23672.1"/>
    </source>
</evidence>
<feature type="transmembrane region" description="Helical" evidence="2">
    <location>
        <begin position="108"/>
        <end position="130"/>
    </location>
</feature>
<dbReference type="RefSeq" id="WP_210758206.1">
    <property type="nucleotide sequence ID" value="NZ_CP060139.1"/>
</dbReference>
<dbReference type="InterPro" id="IPR050640">
    <property type="entry name" value="Bact_2-comp_sensor_kinase"/>
</dbReference>
<dbReference type="Pfam" id="PF06580">
    <property type="entry name" value="His_kinase"/>
    <property type="match status" value="1"/>
</dbReference>
<dbReference type="PANTHER" id="PTHR34220:SF7">
    <property type="entry name" value="SENSOR HISTIDINE KINASE YPDA"/>
    <property type="match status" value="1"/>
</dbReference>
<feature type="transmembrane region" description="Helical" evidence="2">
    <location>
        <begin position="12"/>
        <end position="28"/>
    </location>
</feature>
<dbReference type="InterPro" id="IPR036890">
    <property type="entry name" value="HATPase_C_sf"/>
</dbReference>
<name>A0A7H0VD74_9FLAO</name>
<feature type="transmembrane region" description="Helical" evidence="2">
    <location>
        <begin position="71"/>
        <end position="88"/>
    </location>
</feature>
<keyword evidence="1" id="KW-0175">Coiled coil</keyword>
<accession>A0A7H0VD74</accession>
<proteinExistence type="predicted"/>
<dbReference type="KEGG" id="chyd:H4K34_15015"/>
<keyword evidence="5" id="KW-1185">Reference proteome</keyword>
<keyword evidence="2" id="KW-0472">Membrane</keyword>
<reference evidence="4 5" key="1">
    <citation type="submission" date="2020-08" db="EMBL/GenBank/DDBJ databases">
        <title>Croceimicrobium hydrocarbonivorans gen. nov., sp. nov., a novel marine bacterium isolated from a bacterial consortium that degrades polyethylene terephthalate.</title>
        <authorList>
            <person name="Liu R."/>
        </authorList>
    </citation>
    <scope>NUCLEOTIDE SEQUENCE [LARGE SCALE GENOMIC DNA]</scope>
    <source>
        <strain evidence="4 5">A20-9</strain>
    </source>
</reference>